<reference evidence="1 2" key="1">
    <citation type="submission" date="2018-08" db="EMBL/GenBank/DDBJ databases">
        <title>Genomic Encyclopedia of Archaeal and Bacterial Type Strains, Phase II (KMG-II): from individual species to whole genera.</title>
        <authorList>
            <person name="Goeker M."/>
        </authorList>
    </citation>
    <scope>NUCLEOTIDE SEQUENCE [LARGE SCALE GENOMIC DNA]</scope>
    <source>
        <strain evidence="1 2">DSM 582</strain>
    </source>
</reference>
<organism evidence="1 2">
    <name type="scientific">Paracoccus versutus</name>
    <name type="common">Thiobacillus versutus</name>
    <dbReference type="NCBI Taxonomy" id="34007"/>
    <lineage>
        <taxon>Bacteria</taxon>
        <taxon>Pseudomonadati</taxon>
        <taxon>Pseudomonadota</taxon>
        <taxon>Alphaproteobacteria</taxon>
        <taxon>Rhodobacterales</taxon>
        <taxon>Paracoccaceae</taxon>
        <taxon>Paracoccus</taxon>
    </lineage>
</organism>
<name>A0AAQ0KJP9_PARVE</name>
<dbReference type="Gene3D" id="3.40.50.300">
    <property type="entry name" value="P-loop containing nucleotide triphosphate hydrolases"/>
    <property type="match status" value="1"/>
</dbReference>
<evidence type="ECO:0000313" key="1">
    <source>
        <dbReference type="EMBL" id="REG33733.1"/>
    </source>
</evidence>
<dbReference type="GO" id="GO:0016020">
    <property type="term" value="C:membrane"/>
    <property type="evidence" value="ECO:0007669"/>
    <property type="project" value="InterPro"/>
</dbReference>
<protein>
    <submittedName>
        <fullName evidence="1">Sulfotransferase family protein</fullName>
    </submittedName>
</protein>
<dbReference type="AlphaFoldDB" id="A0AAQ0KJP9"/>
<proteinExistence type="predicted"/>
<dbReference type="Proteomes" id="UP000256794">
    <property type="component" value="Unassembled WGS sequence"/>
</dbReference>
<dbReference type="EMBL" id="QUMX01000042">
    <property type="protein sequence ID" value="REG33733.1"/>
    <property type="molecule type" value="Genomic_DNA"/>
</dbReference>
<dbReference type="GO" id="GO:0008146">
    <property type="term" value="F:sulfotransferase activity"/>
    <property type="evidence" value="ECO:0007669"/>
    <property type="project" value="InterPro"/>
</dbReference>
<dbReference type="Pfam" id="PF03567">
    <property type="entry name" value="Sulfotransfer_2"/>
    <property type="match status" value="1"/>
</dbReference>
<evidence type="ECO:0000313" key="2">
    <source>
        <dbReference type="Proteomes" id="UP000256794"/>
    </source>
</evidence>
<sequence length="273" mass="31481">MINEAKSNEAHVTNPNLDPKQLAKEFRVSETLMSNFLDRFAPSRVASDEYRATAEVMLFIHIPKTAGVSVGRSLREAFDHFHGVEWNNIPQSFRQAARSAIYQQTCRDRRHVIMGHFGWPEMQLFRNHEMPMKCGTILRSPVDRTISNYNYNCSSAHPANEQFRKRFPSLESYISELPTDVQITQALGLIGSFENALEKLIRHYTFLGVTEHLSASLSHLGRSHGLPKLREYRENVGMERGEKTLDSELVKKIENRSFNDKRLHSLISRMYQS</sequence>
<accession>A0AAQ0KJP9</accession>
<comment type="caution">
    <text evidence="1">The sequence shown here is derived from an EMBL/GenBank/DDBJ whole genome shotgun (WGS) entry which is preliminary data.</text>
</comment>
<dbReference type="InterPro" id="IPR027417">
    <property type="entry name" value="P-loop_NTPase"/>
</dbReference>
<dbReference type="RefSeq" id="WP_072461792.1">
    <property type="nucleotide sequence ID" value="NZ_CP035286.1"/>
</dbReference>
<keyword evidence="2" id="KW-1185">Reference proteome</keyword>
<gene>
    <name evidence="1" type="ORF">ATH84_10424</name>
</gene>
<dbReference type="InterPro" id="IPR005331">
    <property type="entry name" value="Sulfotransferase"/>
</dbReference>